<comment type="caution">
    <text evidence="2">The sequence shown here is derived from an EMBL/GenBank/DDBJ whole genome shotgun (WGS) entry which is preliminary data.</text>
</comment>
<dbReference type="Gene3D" id="3.90.190.10">
    <property type="entry name" value="Protein tyrosine phosphatase superfamily"/>
    <property type="match status" value="1"/>
</dbReference>
<evidence type="ECO:0000313" key="3">
    <source>
        <dbReference type="Proteomes" id="UP000297535"/>
    </source>
</evidence>
<dbReference type="SUPFAM" id="SSF52799">
    <property type="entry name" value="(Phosphotyrosine protein) phosphatases II"/>
    <property type="match status" value="1"/>
</dbReference>
<dbReference type="Proteomes" id="UP000297535">
    <property type="component" value="Unassembled WGS sequence"/>
</dbReference>
<accession>A0A4Z0NIF6</accession>
<dbReference type="NCBIfam" id="TIGR01244">
    <property type="entry name" value="TIGR01244 family sulfur transferase"/>
    <property type="match status" value="1"/>
</dbReference>
<dbReference type="Pfam" id="PF04273">
    <property type="entry name" value="BLH_phosphatase"/>
    <property type="match status" value="1"/>
</dbReference>
<reference evidence="2 3" key="1">
    <citation type="submission" date="2019-04" db="EMBL/GenBank/DDBJ databases">
        <authorList>
            <person name="Feng G."/>
            <person name="Zhu H."/>
        </authorList>
    </citation>
    <scope>NUCLEOTIDE SEQUENCE [LARGE SCALE GENOMIC DNA]</scope>
    <source>
        <strain evidence="2 3">6HR-1</strain>
    </source>
</reference>
<evidence type="ECO:0000259" key="1">
    <source>
        <dbReference type="Pfam" id="PF04273"/>
    </source>
</evidence>
<feature type="domain" description="Beta-lactamase hydrolase-like protein phosphatase-like" evidence="1">
    <location>
        <begin position="8"/>
        <end position="114"/>
    </location>
</feature>
<dbReference type="InterPro" id="IPR005939">
    <property type="entry name" value="BLH_phosphatase-like"/>
</dbReference>
<gene>
    <name evidence="2" type="ORF">EU555_28530</name>
</gene>
<keyword evidence="3" id="KW-1185">Reference proteome</keyword>
<dbReference type="GO" id="GO:0016787">
    <property type="term" value="F:hydrolase activity"/>
    <property type="evidence" value="ECO:0007669"/>
    <property type="project" value="InterPro"/>
</dbReference>
<organism evidence="2 3">
    <name type="scientific">Methylobacterium nonmethylotrophicum</name>
    <dbReference type="NCBI Taxonomy" id="1141884"/>
    <lineage>
        <taxon>Bacteria</taxon>
        <taxon>Pseudomonadati</taxon>
        <taxon>Pseudomonadota</taxon>
        <taxon>Alphaproteobacteria</taxon>
        <taxon>Hyphomicrobiales</taxon>
        <taxon>Methylobacteriaceae</taxon>
        <taxon>Methylobacterium</taxon>
    </lineage>
</organism>
<sequence>MTVKTIQVNDTLTSASQPSLEEIARLRDQGYTTFVNCRPDGEDGDQPGDAAERAAAEAAGLTYHHIPVTGPTITEADIRAFSRAFSAAAGAGAKVFGHCKGGGRPVALWALGEVLDGRLSAGDLDATGDRLGVDLKAAKDWLTRSR</sequence>
<dbReference type="EMBL" id="SRLB01000030">
    <property type="protein sequence ID" value="TGD95366.1"/>
    <property type="molecule type" value="Genomic_DNA"/>
</dbReference>
<dbReference type="CDD" id="cd14503">
    <property type="entry name" value="PTP-bact"/>
    <property type="match status" value="1"/>
</dbReference>
<protein>
    <submittedName>
        <fullName evidence="2">TIGR01244 family phosphatase</fullName>
    </submittedName>
</protein>
<name>A0A4Z0NIF6_9HYPH</name>
<dbReference type="AlphaFoldDB" id="A0A4Z0NIF6"/>
<evidence type="ECO:0000313" key="2">
    <source>
        <dbReference type="EMBL" id="TGD95366.1"/>
    </source>
</evidence>
<dbReference type="OrthoDB" id="9805710at2"/>
<dbReference type="InterPro" id="IPR029021">
    <property type="entry name" value="Prot-tyrosine_phosphatase-like"/>
</dbReference>
<proteinExistence type="predicted"/>